<proteinExistence type="predicted"/>
<dbReference type="InterPro" id="IPR030192">
    <property type="entry name" value="YbdG"/>
</dbReference>
<keyword evidence="2 5" id="KW-0812">Transmembrane</keyword>
<organism evidence="7 8">
    <name type="scientific">Mesohalobacter halotolerans</name>
    <dbReference type="NCBI Taxonomy" id="1883405"/>
    <lineage>
        <taxon>Bacteria</taxon>
        <taxon>Pseudomonadati</taxon>
        <taxon>Bacteroidota</taxon>
        <taxon>Flavobacteriia</taxon>
        <taxon>Flavobacteriales</taxon>
        <taxon>Flavobacteriaceae</taxon>
        <taxon>Mesohalobacter</taxon>
    </lineage>
</organism>
<evidence type="ECO:0000256" key="3">
    <source>
        <dbReference type="ARBA" id="ARBA00022989"/>
    </source>
</evidence>
<feature type="transmembrane region" description="Helical" evidence="5">
    <location>
        <begin position="148"/>
        <end position="167"/>
    </location>
</feature>
<dbReference type="AlphaFoldDB" id="A0A4U5TR46"/>
<dbReference type="PANTHER" id="PTHR30414:SF0">
    <property type="entry name" value="MINICONDUCTANCE MECHANOSENSITIVE CHANNEL YBDG"/>
    <property type="match status" value="1"/>
</dbReference>
<sequence>MNPKTSIHYVYDIIKSHSDLSDFYALVFNALANSIVLILISYIIYRILRGIGLKLVNQFAKKSKTHFDDYLVQNKTFVNLSNLLVFYIISAFTEELYIDFPVFENLVSKIIQVLLVVFTIWTVRSILKTIKDYLKTLDNLRDKPIDSYIQVFMILLWLIGIIIIFSIVTGKPLMKFLIGLGTISAVILLVFKDTILGFVASIQVAANDTVRIGDWITMEKCGADGDVFEINLASVKVRNFDKTITTIPTYYLISDSFKNWRGMSESGGRRIKRAIIIKANSIKFVDQDLLEKFKKIELISTYVQKRQADIDKYNEAHDVDKSVIINGRNQTNFGVFRKYIDEYLKQHPAVSDDMTIMTRQLPPTAQGVPLEVYCFSVDKVWKNYEYIIADIFDHLLATIPFFELEAFELPSGKDLNLIKS</sequence>
<dbReference type="InterPro" id="IPR006685">
    <property type="entry name" value="MscS_channel_2nd"/>
</dbReference>
<feature type="domain" description="Mechanosensitive ion channel MscS" evidence="6">
    <location>
        <begin position="193"/>
        <end position="261"/>
    </location>
</feature>
<dbReference type="Proteomes" id="UP000306552">
    <property type="component" value="Unassembled WGS sequence"/>
</dbReference>
<evidence type="ECO:0000313" key="7">
    <source>
        <dbReference type="EMBL" id="TKS56546.1"/>
    </source>
</evidence>
<accession>A0A4U5TR46</accession>
<dbReference type="PANTHER" id="PTHR30414">
    <property type="entry name" value="MINICONDUCTANCE MECHANOSENSITIVE CHANNEL YBDG"/>
    <property type="match status" value="1"/>
</dbReference>
<dbReference type="GO" id="GO:0071470">
    <property type="term" value="P:cellular response to osmotic stress"/>
    <property type="evidence" value="ECO:0007669"/>
    <property type="project" value="InterPro"/>
</dbReference>
<dbReference type="OrthoDB" id="9775207at2"/>
<keyword evidence="8" id="KW-1185">Reference proteome</keyword>
<dbReference type="GO" id="GO:0008381">
    <property type="term" value="F:mechanosensitive monoatomic ion channel activity"/>
    <property type="evidence" value="ECO:0007669"/>
    <property type="project" value="InterPro"/>
</dbReference>
<protein>
    <submittedName>
        <fullName evidence="7">Mechanosensitive ion channel</fullName>
    </submittedName>
</protein>
<feature type="transmembrane region" description="Helical" evidence="5">
    <location>
        <begin position="173"/>
        <end position="191"/>
    </location>
</feature>
<keyword evidence="4 5" id="KW-0472">Membrane</keyword>
<evidence type="ECO:0000313" key="8">
    <source>
        <dbReference type="Proteomes" id="UP000306552"/>
    </source>
</evidence>
<feature type="transmembrane region" description="Helical" evidence="5">
    <location>
        <begin position="110"/>
        <end position="127"/>
    </location>
</feature>
<dbReference type="Pfam" id="PF00924">
    <property type="entry name" value="MS_channel_2nd"/>
    <property type="match status" value="1"/>
</dbReference>
<feature type="transmembrane region" description="Helical" evidence="5">
    <location>
        <begin position="77"/>
        <end position="98"/>
    </location>
</feature>
<evidence type="ECO:0000259" key="6">
    <source>
        <dbReference type="Pfam" id="PF00924"/>
    </source>
</evidence>
<dbReference type="InterPro" id="IPR023408">
    <property type="entry name" value="MscS_beta-dom_sf"/>
</dbReference>
<gene>
    <name evidence="7" type="ORF">FCN74_05785</name>
</gene>
<evidence type="ECO:0000256" key="1">
    <source>
        <dbReference type="ARBA" id="ARBA00004370"/>
    </source>
</evidence>
<keyword evidence="3 5" id="KW-1133">Transmembrane helix</keyword>
<dbReference type="Gene3D" id="2.30.30.60">
    <property type="match status" value="1"/>
</dbReference>
<name>A0A4U5TR46_9FLAO</name>
<dbReference type="EMBL" id="SWMU01000002">
    <property type="protein sequence ID" value="TKS56546.1"/>
    <property type="molecule type" value="Genomic_DNA"/>
</dbReference>
<evidence type="ECO:0000256" key="2">
    <source>
        <dbReference type="ARBA" id="ARBA00022692"/>
    </source>
</evidence>
<dbReference type="RefSeq" id="WP_138931649.1">
    <property type="nucleotide sequence ID" value="NZ_SWMU01000002.1"/>
</dbReference>
<comment type="subcellular location">
    <subcellularLocation>
        <location evidence="1">Membrane</location>
    </subcellularLocation>
</comment>
<dbReference type="InterPro" id="IPR010920">
    <property type="entry name" value="LSM_dom_sf"/>
</dbReference>
<evidence type="ECO:0000256" key="5">
    <source>
        <dbReference type="SAM" id="Phobius"/>
    </source>
</evidence>
<reference evidence="7 8" key="1">
    <citation type="submission" date="2019-04" db="EMBL/GenBank/DDBJ databases">
        <title>Psychroflexus halotolerans sp. nov., isolated from a marine solar saltern.</title>
        <authorList>
            <person name="Feng X."/>
        </authorList>
    </citation>
    <scope>NUCLEOTIDE SEQUENCE [LARGE SCALE GENOMIC DNA]</scope>
    <source>
        <strain evidence="7 8">WDS2C27</strain>
    </source>
</reference>
<comment type="caution">
    <text evidence="7">The sequence shown here is derived from an EMBL/GenBank/DDBJ whole genome shotgun (WGS) entry which is preliminary data.</text>
</comment>
<dbReference type="GO" id="GO:0005886">
    <property type="term" value="C:plasma membrane"/>
    <property type="evidence" value="ECO:0007669"/>
    <property type="project" value="TreeGrafter"/>
</dbReference>
<feature type="transmembrane region" description="Helical" evidence="5">
    <location>
        <begin position="23"/>
        <end position="45"/>
    </location>
</feature>
<evidence type="ECO:0000256" key="4">
    <source>
        <dbReference type="ARBA" id="ARBA00023136"/>
    </source>
</evidence>
<dbReference type="SUPFAM" id="SSF50182">
    <property type="entry name" value="Sm-like ribonucleoproteins"/>
    <property type="match status" value="1"/>
</dbReference>